<dbReference type="KEGG" id="rdp:RD2015_2184"/>
<keyword evidence="6" id="KW-1185">Reference proteome</keyword>
<dbReference type="InterPro" id="IPR011010">
    <property type="entry name" value="DNA_brk_join_enz"/>
</dbReference>
<dbReference type="RefSeq" id="WP_058934899.1">
    <property type="nucleotide sequence ID" value="NZ_CP013729.1"/>
</dbReference>
<dbReference type="Gene3D" id="1.10.150.130">
    <property type="match status" value="1"/>
</dbReference>
<dbReference type="PROSITE" id="PS51898">
    <property type="entry name" value="TYR_RECOMBINASE"/>
    <property type="match status" value="1"/>
</dbReference>
<proteinExistence type="inferred from homology"/>
<dbReference type="Proteomes" id="UP000060699">
    <property type="component" value="Chromosome"/>
</dbReference>
<gene>
    <name evidence="5" type="ORF">RD2015_2184</name>
</gene>
<dbReference type="GO" id="GO:0003677">
    <property type="term" value="F:DNA binding"/>
    <property type="evidence" value="ECO:0007669"/>
    <property type="project" value="UniProtKB-KW"/>
</dbReference>
<dbReference type="Gene3D" id="1.10.443.10">
    <property type="entry name" value="Intergrase catalytic core"/>
    <property type="match status" value="1"/>
</dbReference>
<comment type="similarity">
    <text evidence="1">Belongs to the 'phage' integrase family.</text>
</comment>
<accession>A0A0U3NDW7</accession>
<evidence type="ECO:0000313" key="6">
    <source>
        <dbReference type="Proteomes" id="UP000060699"/>
    </source>
</evidence>
<evidence type="ECO:0000313" key="5">
    <source>
        <dbReference type="EMBL" id="ALV06656.1"/>
    </source>
</evidence>
<evidence type="ECO:0000256" key="1">
    <source>
        <dbReference type="ARBA" id="ARBA00008857"/>
    </source>
</evidence>
<dbReference type="InterPro" id="IPR010998">
    <property type="entry name" value="Integrase_recombinase_N"/>
</dbReference>
<dbReference type="PANTHER" id="PTHR30349:SF41">
    <property type="entry name" value="INTEGRASE_RECOMBINASE PROTEIN MJ0367-RELATED"/>
    <property type="match status" value="1"/>
</dbReference>
<dbReference type="GO" id="GO:0006310">
    <property type="term" value="P:DNA recombination"/>
    <property type="evidence" value="ECO:0007669"/>
    <property type="project" value="UniProtKB-KW"/>
</dbReference>
<keyword evidence="4" id="KW-0233">DNA recombination</keyword>
<dbReference type="OrthoDB" id="662444at2"/>
<evidence type="ECO:0000256" key="4">
    <source>
        <dbReference type="ARBA" id="ARBA00023172"/>
    </source>
</evidence>
<dbReference type="InterPro" id="IPR013762">
    <property type="entry name" value="Integrase-like_cat_sf"/>
</dbReference>
<dbReference type="PANTHER" id="PTHR30349">
    <property type="entry name" value="PHAGE INTEGRASE-RELATED"/>
    <property type="match status" value="1"/>
</dbReference>
<dbReference type="SUPFAM" id="SSF56349">
    <property type="entry name" value="DNA breaking-rejoining enzymes"/>
    <property type="match status" value="1"/>
</dbReference>
<dbReference type="STRING" id="76731.RD2015_2184"/>
<dbReference type="EMBL" id="CP013729">
    <property type="protein sequence ID" value="ALV06656.1"/>
    <property type="molecule type" value="Genomic_DNA"/>
</dbReference>
<reference evidence="5 6" key="1">
    <citation type="submission" date="2015-12" db="EMBL/GenBank/DDBJ databases">
        <title>Complete genome of Roseateles depolymerans KCTC 42856.</title>
        <authorList>
            <person name="Kim K.M."/>
        </authorList>
    </citation>
    <scope>NUCLEOTIDE SEQUENCE [LARGE SCALE GENOMIC DNA]</scope>
    <source>
        <strain evidence="5 6">KCTC 42856</strain>
    </source>
</reference>
<dbReference type="AlphaFoldDB" id="A0A0U3NDW7"/>
<evidence type="ECO:0000256" key="2">
    <source>
        <dbReference type="ARBA" id="ARBA00022908"/>
    </source>
</evidence>
<keyword evidence="3" id="KW-0238">DNA-binding</keyword>
<evidence type="ECO:0000256" key="3">
    <source>
        <dbReference type="ARBA" id="ARBA00023125"/>
    </source>
</evidence>
<name>A0A0U3NDW7_9BURK</name>
<protein>
    <submittedName>
        <fullName evidence="5">Uncharacterized protein</fullName>
    </submittedName>
</protein>
<sequence length="327" mass="36231">MIRKLGSLPRRVYQKHGAFYFVTIERKWIRLCSVADGMAAMYEALAATLKADNTHDSMPAVIGRWVDSKRGEWADKTATDQERISKVMAEAFADLAPAQVTTPVCAEYLKNFSETPRTYNLHRTMLRQVLAFAALEGLREGFNPIDNVPTKTLAGRKRLVTDAEIAALKVAAMQQARNGEALVQMIDLALLTGQRIGDLIKMRWQDVTDDGLLVEQGKTGQRLLIQWSPALRAAIEACARGDKIGHVLKTQSGRGYQYAGIRSAWVRACERAGIKDLNIHDLRGRAGMDAREAGSLEAAKELLGHKSIRMTEAYVDGKAPRKAKPSR</sequence>
<dbReference type="Pfam" id="PF00589">
    <property type="entry name" value="Phage_integrase"/>
    <property type="match status" value="1"/>
</dbReference>
<dbReference type="InterPro" id="IPR050090">
    <property type="entry name" value="Tyrosine_recombinase_XerCD"/>
</dbReference>
<dbReference type="GO" id="GO:0015074">
    <property type="term" value="P:DNA integration"/>
    <property type="evidence" value="ECO:0007669"/>
    <property type="project" value="UniProtKB-KW"/>
</dbReference>
<organism evidence="5 6">
    <name type="scientific">Roseateles depolymerans</name>
    <dbReference type="NCBI Taxonomy" id="76731"/>
    <lineage>
        <taxon>Bacteria</taxon>
        <taxon>Pseudomonadati</taxon>
        <taxon>Pseudomonadota</taxon>
        <taxon>Betaproteobacteria</taxon>
        <taxon>Burkholderiales</taxon>
        <taxon>Sphaerotilaceae</taxon>
        <taxon>Roseateles</taxon>
    </lineage>
</organism>
<dbReference type="InterPro" id="IPR002104">
    <property type="entry name" value="Integrase_catalytic"/>
</dbReference>
<keyword evidence="2" id="KW-0229">DNA integration</keyword>